<evidence type="ECO:0000313" key="1">
    <source>
        <dbReference type="EMBL" id="KAF7188027.1"/>
    </source>
</evidence>
<keyword evidence="2" id="KW-1185">Reference proteome</keyword>
<name>A0A8H6RCF0_9PEZI</name>
<gene>
    <name evidence="1" type="ORF">HII31_10599</name>
</gene>
<dbReference type="AlphaFoldDB" id="A0A8H6RCF0"/>
<accession>A0A8H6RCF0</accession>
<comment type="caution">
    <text evidence="1">The sequence shown here is derived from an EMBL/GenBank/DDBJ whole genome shotgun (WGS) entry which is preliminary data.</text>
</comment>
<proteinExistence type="predicted"/>
<organism evidence="1 2">
    <name type="scientific">Pseudocercospora fuligena</name>
    <dbReference type="NCBI Taxonomy" id="685502"/>
    <lineage>
        <taxon>Eukaryota</taxon>
        <taxon>Fungi</taxon>
        <taxon>Dikarya</taxon>
        <taxon>Ascomycota</taxon>
        <taxon>Pezizomycotina</taxon>
        <taxon>Dothideomycetes</taxon>
        <taxon>Dothideomycetidae</taxon>
        <taxon>Mycosphaerellales</taxon>
        <taxon>Mycosphaerellaceae</taxon>
        <taxon>Pseudocercospora</taxon>
    </lineage>
</organism>
<dbReference type="EMBL" id="JABCIY010000217">
    <property type="protein sequence ID" value="KAF7188027.1"/>
    <property type="molecule type" value="Genomic_DNA"/>
</dbReference>
<dbReference type="Proteomes" id="UP000660729">
    <property type="component" value="Unassembled WGS sequence"/>
</dbReference>
<evidence type="ECO:0000313" key="2">
    <source>
        <dbReference type="Proteomes" id="UP000660729"/>
    </source>
</evidence>
<sequence>MAFPGGAEAFKGWPRGLRRKIIADKTGIAPRWEGAWLLGEGGFGVAALWLEFDFRQRVADRMAVKTNVHLVRSWWDPRMWSDGLDAQGNRDHSLPVNHELPQEAILHQRLTERVQPPQAPRQEHPICEYRGRSTVDQRNRRWKYMMEYCSFGSLQDLHDLHRDATWPPSEPFI</sequence>
<reference evidence="1" key="1">
    <citation type="submission" date="2020-04" db="EMBL/GenBank/DDBJ databases">
        <title>Draft genome resource of the tomato pathogen Pseudocercospora fuligena.</title>
        <authorList>
            <person name="Zaccaron A."/>
        </authorList>
    </citation>
    <scope>NUCLEOTIDE SEQUENCE</scope>
    <source>
        <strain evidence="1">PF001</strain>
    </source>
</reference>
<protein>
    <submittedName>
        <fullName evidence="1">Uncharacterized protein</fullName>
    </submittedName>
</protein>